<feature type="compositionally biased region" description="Basic and acidic residues" evidence="1">
    <location>
        <begin position="46"/>
        <end position="55"/>
    </location>
</feature>
<dbReference type="AlphaFoldDB" id="W9YVS2"/>
<name>W9YVS2_9EURO</name>
<feature type="compositionally biased region" description="Basic and acidic residues" evidence="1">
    <location>
        <begin position="14"/>
        <end position="25"/>
    </location>
</feature>
<dbReference type="STRING" id="1182541.W9YVS2"/>
<feature type="compositionally biased region" description="Low complexity" evidence="1">
    <location>
        <begin position="62"/>
        <end position="74"/>
    </location>
</feature>
<proteinExistence type="predicted"/>
<feature type="region of interest" description="Disordered" evidence="1">
    <location>
        <begin position="627"/>
        <end position="655"/>
    </location>
</feature>
<reference evidence="2 3" key="1">
    <citation type="submission" date="2013-03" db="EMBL/GenBank/DDBJ databases">
        <title>The Genome Sequence of Capronia coronata CBS 617.96.</title>
        <authorList>
            <consortium name="The Broad Institute Genomics Platform"/>
            <person name="Cuomo C."/>
            <person name="de Hoog S."/>
            <person name="Gorbushina A."/>
            <person name="Walker B."/>
            <person name="Young S.K."/>
            <person name="Zeng Q."/>
            <person name="Gargeya S."/>
            <person name="Fitzgerald M."/>
            <person name="Haas B."/>
            <person name="Abouelleil A."/>
            <person name="Allen A.W."/>
            <person name="Alvarado L."/>
            <person name="Arachchi H.M."/>
            <person name="Berlin A.M."/>
            <person name="Chapman S.B."/>
            <person name="Gainer-Dewar J."/>
            <person name="Goldberg J."/>
            <person name="Griggs A."/>
            <person name="Gujja S."/>
            <person name="Hansen M."/>
            <person name="Howarth C."/>
            <person name="Imamovic A."/>
            <person name="Ireland A."/>
            <person name="Larimer J."/>
            <person name="McCowan C."/>
            <person name="Murphy C."/>
            <person name="Pearson M."/>
            <person name="Poon T.W."/>
            <person name="Priest M."/>
            <person name="Roberts A."/>
            <person name="Saif S."/>
            <person name="Shea T."/>
            <person name="Sisk P."/>
            <person name="Sykes S."/>
            <person name="Wortman J."/>
            <person name="Nusbaum C."/>
            <person name="Birren B."/>
        </authorList>
    </citation>
    <scope>NUCLEOTIDE SEQUENCE [LARGE SCALE GENOMIC DNA]</scope>
    <source>
        <strain evidence="2 3">CBS 617.96</strain>
    </source>
</reference>
<evidence type="ECO:0000256" key="1">
    <source>
        <dbReference type="SAM" id="MobiDB-lite"/>
    </source>
</evidence>
<organism evidence="2 3">
    <name type="scientific">Capronia coronata CBS 617.96</name>
    <dbReference type="NCBI Taxonomy" id="1182541"/>
    <lineage>
        <taxon>Eukaryota</taxon>
        <taxon>Fungi</taxon>
        <taxon>Dikarya</taxon>
        <taxon>Ascomycota</taxon>
        <taxon>Pezizomycotina</taxon>
        <taxon>Eurotiomycetes</taxon>
        <taxon>Chaetothyriomycetidae</taxon>
        <taxon>Chaetothyriales</taxon>
        <taxon>Herpotrichiellaceae</taxon>
        <taxon>Capronia</taxon>
    </lineage>
</organism>
<dbReference type="Proteomes" id="UP000019484">
    <property type="component" value="Unassembled WGS sequence"/>
</dbReference>
<dbReference type="Gene3D" id="3.80.10.10">
    <property type="entry name" value="Ribonuclease Inhibitor"/>
    <property type="match status" value="1"/>
</dbReference>
<dbReference type="InterPro" id="IPR032675">
    <property type="entry name" value="LRR_dom_sf"/>
</dbReference>
<sequence length="655" mass="74123">MAQSPLPHRSRRRPSLESRARHADDGSDSDSPAPPNPRIRPSRAVRRVETYRESSDESPAQASTVESEASSEEVFLCRGTRSRPARSEESVHSSHTKPKFTSTGRQAPAGSFSSYKRRKIQTSNVQFKPAAHSEIITPSPTSNQRFLPWQQLPYEVLASIMKYAAYPLYGQASRSNPSINWLCSTSLLCRSFHEACMAALLYRPPLYPAWRAHGLMRLLKEDPATLVTDYKRKIHYLDIEVKQLLLRKSGISLDDLLSHTPLVQGIRLYSNHDDYNTLIWAQPTAQRLNWSYPPQIFERLDKDNIKMRSFEWNGRFPTALETLETATRVHANSSFSHLRHLAFLNLTLPEKTSEADVVKAHSLLAGALNRLGELTSLSFRNCAVLDDVATMTLPIGLQDLEFSHCSRLTSEDLEQYLRLGGSSLRTLKLFGNQSMSLGFMAGFRQSCPRLQTLEVDMLYIDPTSYRDRDPLYDELLPSGPPSWPTDLVTVSVENLRQLSAADAEEFFASLVDSSEHLPYLRTLNIKAILKGAGWRDRARLRKTWLARLQDVFLSSAEPFVTKISSNTSPTVSQRQSSRIANTQFKKSSIRMNAYERDATAPNPVQPRCEIVNLVISDQRPAQDQFHEDDFLDDEPSDDGEWNGRDTETLSTGYAW</sequence>
<accession>W9YVS2</accession>
<feature type="compositionally biased region" description="Acidic residues" evidence="1">
    <location>
        <begin position="629"/>
        <end position="640"/>
    </location>
</feature>
<dbReference type="OrthoDB" id="5395390at2759"/>
<dbReference type="GeneID" id="19156634"/>
<dbReference type="EMBL" id="AMWN01000002">
    <property type="protein sequence ID" value="EXJ93341.1"/>
    <property type="molecule type" value="Genomic_DNA"/>
</dbReference>
<evidence type="ECO:0008006" key="4">
    <source>
        <dbReference type="Google" id="ProtNLM"/>
    </source>
</evidence>
<dbReference type="HOGENOM" id="CLU_019222_0_0_1"/>
<dbReference type="eggNOG" id="ENOG502RWR6">
    <property type="taxonomic scope" value="Eukaryota"/>
</dbReference>
<gene>
    <name evidence="2" type="ORF">A1O1_01733</name>
</gene>
<dbReference type="SUPFAM" id="SSF52047">
    <property type="entry name" value="RNI-like"/>
    <property type="match status" value="1"/>
</dbReference>
<keyword evidence="3" id="KW-1185">Reference proteome</keyword>
<evidence type="ECO:0000313" key="3">
    <source>
        <dbReference type="Proteomes" id="UP000019484"/>
    </source>
</evidence>
<evidence type="ECO:0000313" key="2">
    <source>
        <dbReference type="EMBL" id="EXJ93341.1"/>
    </source>
</evidence>
<protein>
    <recommendedName>
        <fullName evidence="4">F-box domain-containing protein</fullName>
    </recommendedName>
</protein>
<dbReference type="RefSeq" id="XP_007720835.1">
    <property type="nucleotide sequence ID" value="XM_007722645.1"/>
</dbReference>
<feature type="region of interest" description="Disordered" evidence="1">
    <location>
        <begin position="1"/>
        <end position="115"/>
    </location>
</feature>
<comment type="caution">
    <text evidence="2">The sequence shown here is derived from an EMBL/GenBank/DDBJ whole genome shotgun (WGS) entry which is preliminary data.</text>
</comment>